<evidence type="ECO:0000256" key="4">
    <source>
        <dbReference type="ARBA" id="ARBA00022801"/>
    </source>
</evidence>
<gene>
    <name evidence="7" type="ORF">B879_02628</name>
</gene>
<accession>K1LEH1</accession>
<reference evidence="7 8" key="1">
    <citation type="journal article" date="2012" name="J. Bacteriol.">
        <title>Draft Genome Sequence of Cecembia lonarensis Strain LW9T, Isolated from Lonar Lake, a Haloalkaline Lake in India.</title>
        <authorList>
            <person name="Shivaji S."/>
            <person name="Ara S."/>
            <person name="Singh A."/>
            <person name="Pinnaka A.K."/>
        </authorList>
    </citation>
    <scope>NUCLEOTIDE SEQUENCE [LARGE SCALE GENOMIC DNA]</scope>
    <source>
        <strain evidence="7 8">LW9</strain>
    </source>
</reference>
<dbReference type="InterPro" id="IPR044934">
    <property type="entry name" value="Streptopain_sf"/>
</dbReference>
<dbReference type="SUPFAM" id="SSF54001">
    <property type="entry name" value="Cysteine proteinases"/>
    <property type="match status" value="1"/>
</dbReference>
<keyword evidence="3" id="KW-0732">Signal</keyword>
<keyword evidence="5" id="KW-0788">Thiol protease</keyword>
<dbReference type="Pfam" id="PF01640">
    <property type="entry name" value="Peptidase_C10"/>
    <property type="match status" value="1"/>
</dbReference>
<dbReference type="Gene3D" id="3.90.70.50">
    <property type="entry name" value="Peptidase C10, streptopain"/>
    <property type="match status" value="2"/>
</dbReference>
<evidence type="ECO:0000256" key="3">
    <source>
        <dbReference type="ARBA" id="ARBA00022729"/>
    </source>
</evidence>
<sequence length="433" mass="48528">MKIITTPPPPPRKYLDILSGYFTKQVFGLLCLITFSCQEFEPIELAADLEKNDIHYIDIEKARIIATTIEFPLHTSEKQSQLKSTKVNFDVEIFGNKNVKESKSPLGKGDKALYHIINYEEGGFIIISADDRLVPVLAFSFDNEIPLSAEDDLPEGLIDWFSTQEEIIELIRDNPDAEINLEGVGSPSSSINLWDPCAIQRQVATENMSLTDPCDPGGGCEDQFTQVGPLMNTTWGESCGYNQFMPLIQCSPQLCSGRAYSGSTSVAYGQIMKYHSHPNFYNYNNMLPNTGTIETATMMSDILNAFPAQHRLITCFATHVSQEANFPIVLTNTFNYSSAQKGSFNSITVRNNLNQNRPVILFGTGAFGRMWVTDGYQRTVFCETGTTHLKLHMNWGWDGDGNGFFNFDNWSVTIDGITYSFNNNTFMIFNIIP</sequence>
<name>K1LEH1_CECL9</name>
<dbReference type="RefSeq" id="WP_009185651.1">
    <property type="nucleotide sequence ID" value="NZ_AMGM01000043.1"/>
</dbReference>
<dbReference type="AlphaFoldDB" id="K1LEH1"/>
<evidence type="ECO:0000313" key="8">
    <source>
        <dbReference type="Proteomes" id="UP000004478"/>
    </source>
</evidence>
<dbReference type="OrthoDB" id="2235251at2"/>
<evidence type="ECO:0000256" key="1">
    <source>
        <dbReference type="ARBA" id="ARBA00009693"/>
    </source>
</evidence>
<keyword evidence="4" id="KW-0378">Hydrolase</keyword>
<dbReference type="Proteomes" id="UP000004478">
    <property type="component" value="Unassembled WGS sequence"/>
</dbReference>
<organism evidence="7 8">
    <name type="scientific">Cecembia lonarensis (strain CCUG 58316 / KCTC 22772 / LW9)</name>
    <dbReference type="NCBI Taxonomy" id="1225176"/>
    <lineage>
        <taxon>Bacteria</taxon>
        <taxon>Pseudomonadati</taxon>
        <taxon>Bacteroidota</taxon>
        <taxon>Cytophagia</taxon>
        <taxon>Cytophagales</taxon>
        <taxon>Cyclobacteriaceae</taxon>
        <taxon>Cecembia</taxon>
    </lineage>
</organism>
<evidence type="ECO:0000256" key="2">
    <source>
        <dbReference type="ARBA" id="ARBA00022670"/>
    </source>
</evidence>
<dbReference type="EMBL" id="AMGM01000043">
    <property type="protein sequence ID" value="EKB48733.1"/>
    <property type="molecule type" value="Genomic_DNA"/>
</dbReference>
<dbReference type="InterPro" id="IPR038765">
    <property type="entry name" value="Papain-like_cys_pep_sf"/>
</dbReference>
<dbReference type="InterPro" id="IPR000200">
    <property type="entry name" value="Peptidase_C10"/>
</dbReference>
<dbReference type="InterPro" id="IPR025896">
    <property type="entry name" value="Spi_Prtas-inh"/>
</dbReference>
<evidence type="ECO:0000259" key="6">
    <source>
        <dbReference type="Pfam" id="PF13734"/>
    </source>
</evidence>
<comment type="caution">
    <text evidence="7">The sequence shown here is derived from an EMBL/GenBank/DDBJ whole genome shotgun (WGS) entry which is preliminary data.</text>
</comment>
<proteinExistence type="inferred from homology"/>
<evidence type="ECO:0000256" key="5">
    <source>
        <dbReference type="ARBA" id="ARBA00022807"/>
    </source>
</evidence>
<comment type="similarity">
    <text evidence="1">Belongs to the peptidase C10 family.</text>
</comment>
<dbReference type="GO" id="GO:0008234">
    <property type="term" value="F:cysteine-type peptidase activity"/>
    <property type="evidence" value="ECO:0007669"/>
    <property type="project" value="UniProtKB-KW"/>
</dbReference>
<keyword evidence="2" id="KW-0645">Protease</keyword>
<feature type="domain" description="Spi protease inhibitor" evidence="6">
    <location>
        <begin position="73"/>
        <end position="166"/>
    </location>
</feature>
<dbReference type="Pfam" id="PF13734">
    <property type="entry name" value="Inhibitor_I69"/>
    <property type="match status" value="1"/>
</dbReference>
<dbReference type="GO" id="GO:0006508">
    <property type="term" value="P:proteolysis"/>
    <property type="evidence" value="ECO:0007669"/>
    <property type="project" value="UniProtKB-KW"/>
</dbReference>
<evidence type="ECO:0000313" key="7">
    <source>
        <dbReference type="EMBL" id="EKB48733.1"/>
    </source>
</evidence>
<protein>
    <submittedName>
        <fullName evidence="7">Peptidase C10 family protein</fullName>
    </submittedName>
</protein>
<keyword evidence="8" id="KW-1185">Reference proteome</keyword>